<proteinExistence type="predicted"/>
<dbReference type="AlphaFoldDB" id="A0A031LTB3"/>
<dbReference type="STRING" id="1160895.CM19_02250"/>
<organism evidence="1 2">
    <name type="scientific">Candidatus Acidianus copahuensis</name>
    <dbReference type="NCBI Taxonomy" id="1160895"/>
    <lineage>
        <taxon>Archaea</taxon>
        <taxon>Thermoproteota</taxon>
        <taxon>Thermoprotei</taxon>
        <taxon>Sulfolobales</taxon>
        <taxon>Sulfolobaceae</taxon>
        <taxon>Acidianus</taxon>
    </lineage>
</organism>
<dbReference type="OrthoDB" id="34680at2157"/>
<dbReference type="RefSeq" id="WP_048098774.1">
    <property type="nucleotide sequence ID" value="NZ_JFZT01000017.1"/>
</dbReference>
<accession>A0A031LTB3</accession>
<gene>
    <name evidence="1" type="ORF">CM19_02250</name>
</gene>
<dbReference type="EMBL" id="JFZT01000017">
    <property type="protein sequence ID" value="EZQ11046.1"/>
    <property type="molecule type" value="Genomic_DNA"/>
</dbReference>
<reference evidence="1 2" key="1">
    <citation type="submission" date="2014-03" db="EMBL/GenBank/DDBJ databases">
        <title>Draft genome sequence of the novel thermoacidophilic archaea Acidianus copahuensis ALE1 strain, isolated from Copahue volcanic area in Neuquen Argentina.</title>
        <authorList>
            <person name="Urbieta M.S."/>
            <person name="Rascovan N."/>
            <person name="Castro C."/>
            <person name="Revale S."/>
            <person name="Giaveno M.A."/>
            <person name="Vazquez M.P."/>
            <person name="Donati E.R."/>
        </authorList>
    </citation>
    <scope>NUCLEOTIDE SEQUENCE [LARGE SCALE GENOMIC DNA]</scope>
    <source>
        <strain evidence="1 2">ALE1</strain>
    </source>
</reference>
<keyword evidence="2" id="KW-1185">Reference proteome</keyword>
<name>A0A031LTB3_9CREN</name>
<protein>
    <recommendedName>
        <fullName evidence="3">DUF3211 domain-containing protein</fullName>
    </recommendedName>
</protein>
<evidence type="ECO:0008006" key="3">
    <source>
        <dbReference type="Google" id="ProtNLM"/>
    </source>
</evidence>
<dbReference type="Pfam" id="PF11485">
    <property type="entry name" value="STK_08120-like"/>
    <property type="match status" value="1"/>
</dbReference>
<dbReference type="InterPro" id="IPR023393">
    <property type="entry name" value="START-like_dom_sf"/>
</dbReference>
<dbReference type="Proteomes" id="UP000024332">
    <property type="component" value="Unassembled WGS sequence"/>
</dbReference>
<evidence type="ECO:0000313" key="1">
    <source>
        <dbReference type="EMBL" id="EZQ11046.1"/>
    </source>
</evidence>
<sequence>MKIILEFPTKHEEEVLTIILSDPTFVLPFLFPVIKKVENENTKFKALGRFGITNFEMNGNVYRRYNGVEYIFTMTPKGSANLKFILDRNKVRIEFDYEGWLDSFTTLFIKRWFNIASKDFEERIRLRRIEKKI</sequence>
<comment type="caution">
    <text evidence="1">The sequence shown here is derived from an EMBL/GenBank/DDBJ whole genome shotgun (WGS) entry which is preliminary data.</text>
</comment>
<dbReference type="InterPro" id="IPR021578">
    <property type="entry name" value="STK_08120-like"/>
</dbReference>
<evidence type="ECO:0000313" key="2">
    <source>
        <dbReference type="Proteomes" id="UP000024332"/>
    </source>
</evidence>
<dbReference type="Gene3D" id="3.30.530.20">
    <property type="match status" value="1"/>
</dbReference>